<reference evidence="2" key="1">
    <citation type="journal article" date="2019" name="Int. J. Syst. Evol. Microbiol.">
        <title>The Global Catalogue of Microorganisms (GCM) 10K type strain sequencing project: providing services to taxonomists for standard genome sequencing and annotation.</title>
        <authorList>
            <consortium name="The Broad Institute Genomics Platform"/>
            <consortium name="The Broad Institute Genome Sequencing Center for Infectious Disease"/>
            <person name="Wu L."/>
            <person name="Ma J."/>
        </authorList>
    </citation>
    <scope>NUCLEOTIDE SEQUENCE [LARGE SCALE GENOMIC DNA]</scope>
    <source>
        <strain evidence="2">JCM 17138</strain>
    </source>
</reference>
<keyword evidence="2" id="KW-1185">Reference proteome</keyword>
<sequence length="142" mass="15288">MLDVTVEVAAIRADYGPDEHRALAVYSDVHVALEEAGLHPYIETRGGLAICAFADDGTLFVVACEDALPFNRWAPGALAGWHLSHVPEDGPAPAWRCVVYDSLPPHPCHYEAGDLNLRPLVEAATAHLAACPHLRDFDGARA</sequence>
<evidence type="ECO:0000313" key="1">
    <source>
        <dbReference type="EMBL" id="GAA3835486.1"/>
    </source>
</evidence>
<comment type="caution">
    <text evidence="1">The sequence shown here is derived from an EMBL/GenBank/DDBJ whole genome shotgun (WGS) entry which is preliminary data.</text>
</comment>
<dbReference type="EMBL" id="BAABDE010000031">
    <property type="protein sequence ID" value="GAA3835486.1"/>
    <property type="molecule type" value="Genomic_DNA"/>
</dbReference>
<name>A0ABP7J6S7_9ACTN</name>
<proteinExistence type="predicted"/>
<dbReference type="Proteomes" id="UP001501009">
    <property type="component" value="Unassembled WGS sequence"/>
</dbReference>
<gene>
    <name evidence="1" type="ORF">GCM10022403_080280</name>
</gene>
<accession>A0ABP7J6S7</accession>
<evidence type="ECO:0000313" key="2">
    <source>
        <dbReference type="Proteomes" id="UP001501009"/>
    </source>
</evidence>
<dbReference type="RefSeq" id="WP_275775915.1">
    <property type="nucleotide sequence ID" value="NZ_BAABDE010000031.1"/>
</dbReference>
<protein>
    <submittedName>
        <fullName evidence="1">Uncharacterized protein</fullName>
    </submittedName>
</protein>
<organism evidence="1 2">
    <name type="scientific">Streptomyces coacervatus</name>
    <dbReference type="NCBI Taxonomy" id="647381"/>
    <lineage>
        <taxon>Bacteria</taxon>
        <taxon>Bacillati</taxon>
        <taxon>Actinomycetota</taxon>
        <taxon>Actinomycetes</taxon>
        <taxon>Kitasatosporales</taxon>
        <taxon>Streptomycetaceae</taxon>
        <taxon>Streptomyces</taxon>
    </lineage>
</organism>